<keyword evidence="3 7" id="KW-0812">Transmembrane</keyword>
<dbReference type="PROSITE" id="PS50222">
    <property type="entry name" value="EF_HAND_2"/>
    <property type="match status" value="1"/>
</dbReference>
<proteinExistence type="predicted"/>
<dbReference type="PANTHER" id="PTHR30509:SF9">
    <property type="entry name" value="MULTIDRUG RESISTANCE PROTEIN MDTO"/>
    <property type="match status" value="1"/>
</dbReference>
<dbReference type="OrthoDB" id="68611at2759"/>
<evidence type="ECO:0000313" key="10">
    <source>
        <dbReference type="Proteomes" id="UP000030762"/>
    </source>
</evidence>
<sequence length="1024" mass="113461">MLQRAGSKVLAPLTGRLRINVGKRRPVGTDAKSRQIFKATLGLAMRSGLGVLLASAFMTQSSDPQKLWAAFPEWYILGGVSFVAVSCVIATGRNVGATLCQVFQQKLGIALAFAFNALLFYNFQPRLFHSQSEVDAALADGTLLRVTQSFSGEPYMVNNRDFCTVLPFMMGFNALILTLPFASGTRKFAMVNNLFFALTVVSPNDYKDPTRLKAANNTMYQSETIVWNLCIYMCLGLIGVTLSFVVAWIPYPLFAIRNLQAETLAASETIAELLRLMVDAYCFKKKHVDQMHFLRVKLQRKFELATAKKDAMSSLLQDAWWEQCIGLASVLHFKKTVVKPYITLYASLLNSLKAMSQAMRLERYDRLHRSFILELQPDICAVQVHAMALLQEISHHVHAGHTQFHLEHAEALERHVDHLLARFHATQTALYTKMHATPGDVEGTMPLHLFVFALESLAGAMLEFPEMLRLKNHNTTTRIHHFVLRSLQSFVDPAQYTLGKLQIACKVWVALLLASFASVYVFGFASTTATTIAYIMGNQIGGSFGISLLRAVGVVAGVIVPSIALFFICAYGGEHRALVVALRDIFLFLWTTMSMYVKWKGGLDAYAGLVSAFIAAGILLPDDMCPAPGSLTSYANIAQMTLGVLLIVSVELLLWPSSAFILVRKNVQKHLALVQGAFTILFEHSLKSEGAMDPATLDEMRVIVQTTVPSLLAEQEVLRKEAMFEPRLWRLAFSQRRYDKVIETCEQLLVHTMILYKVVLWFQHQRPQDVAKRMSTSSSSVTEDSVVLTSPREAWTFSTSDVGAAIHDTFDTLHVLFGSQFWYADVDQAALFSQMKEAFRGADSDRNGVLDSSDVKGLLLRIFEQSGAVPLDALDQYVADFMDIVDPTKSGSVSFPAFMQALENGLLLEVELQSKAPPLKRLDSIQVVVDASPLLTPSSCEVLPPMDIEILGGVSHAYDILDVETCSLLDATTAMRHSFASWVLEARRFQGLPMEELLLLNSLISGVSGIATNLALLEETTVQP</sequence>
<dbReference type="Proteomes" id="UP000030762">
    <property type="component" value="Unassembled WGS sequence"/>
</dbReference>
<dbReference type="EMBL" id="JH767202">
    <property type="protein sequence ID" value="EQC27793.1"/>
    <property type="molecule type" value="Genomic_DNA"/>
</dbReference>
<name>T0R6W0_SAPDV</name>
<dbReference type="InterPro" id="IPR018247">
    <property type="entry name" value="EF_Hand_1_Ca_BS"/>
</dbReference>
<dbReference type="Gene3D" id="1.10.238.10">
    <property type="entry name" value="EF-hand"/>
    <property type="match status" value="1"/>
</dbReference>
<dbReference type="RefSeq" id="XP_008618723.1">
    <property type="nucleotide sequence ID" value="XM_008620501.1"/>
</dbReference>
<feature type="transmembrane region" description="Helical" evidence="7">
    <location>
        <begin position="229"/>
        <end position="251"/>
    </location>
</feature>
<comment type="subcellular location">
    <subcellularLocation>
        <location evidence="1">Cell membrane</location>
        <topology evidence="1">Multi-pass membrane protein</topology>
    </subcellularLocation>
</comment>
<gene>
    <name evidence="9" type="ORF">SDRG_14377</name>
</gene>
<dbReference type="Pfam" id="PF13499">
    <property type="entry name" value="EF-hand_7"/>
    <property type="match status" value="1"/>
</dbReference>
<evidence type="ECO:0000256" key="7">
    <source>
        <dbReference type="SAM" id="Phobius"/>
    </source>
</evidence>
<evidence type="ECO:0000259" key="8">
    <source>
        <dbReference type="PROSITE" id="PS50222"/>
    </source>
</evidence>
<evidence type="ECO:0000313" key="9">
    <source>
        <dbReference type="EMBL" id="EQC27793.1"/>
    </source>
</evidence>
<evidence type="ECO:0000256" key="6">
    <source>
        <dbReference type="ARBA" id="ARBA00023136"/>
    </source>
</evidence>
<reference evidence="9 10" key="1">
    <citation type="submission" date="2012-04" db="EMBL/GenBank/DDBJ databases">
        <title>The Genome Sequence of Saprolegnia declina VS20.</title>
        <authorList>
            <consortium name="The Broad Institute Genome Sequencing Platform"/>
            <person name="Russ C."/>
            <person name="Nusbaum C."/>
            <person name="Tyler B."/>
            <person name="van West P."/>
            <person name="Dieguez-Uribeondo J."/>
            <person name="de Bruijn I."/>
            <person name="Tripathy S."/>
            <person name="Jiang R."/>
            <person name="Young S.K."/>
            <person name="Zeng Q."/>
            <person name="Gargeya S."/>
            <person name="Fitzgerald M."/>
            <person name="Haas B."/>
            <person name="Abouelleil A."/>
            <person name="Alvarado L."/>
            <person name="Arachchi H.M."/>
            <person name="Berlin A."/>
            <person name="Chapman S.B."/>
            <person name="Goldberg J."/>
            <person name="Griggs A."/>
            <person name="Gujja S."/>
            <person name="Hansen M."/>
            <person name="Howarth C."/>
            <person name="Imamovic A."/>
            <person name="Larimer J."/>
            <person name="McCowen C."/>
            <person name="Montmayeur A."/>
            <person name="Murphy C."/>
            <person name="Neiman D."/>
            <person name="Pearson M."/>
            <person name="Priest M."/>
            <person name="Roberts A."/>
            <person name="Saif S."/>
            <person name="Shea T."/>
            <person name="Sisk P."/>
            <person name="Sykes S."/>
            <person name="Wortman J."/>
            <person name="Nusbaum C."/>
            <person name="Birren B."/>
        </authorList>
    </citation>
    <scope>NUCLEOTIDE SEQUENCE [LARGE SCALE GENOMIC DNA]</scope>
    <source>
        <strain evidence="9 10">VS20</strain>
    </source>
</reference>
<keyword evidence="2" id="KW-1003">Cell membrane</keyword>
<dbReference type="GO" id="GO:0005509">
    <property type="term" value="F:calcium ion binding"/>
    <property type="evidence" value="ECO:0007669"/>
    <property type="project" value="InterPro"/>
</dbReference>
<feature type="domain" description="EF-hand" evidence="8">
    <location>
        <begin position="830"/>
        <end position="865"/>
    </location>
</feature>
<evidence type="ECO:0000256" key="1">
    <source>
        <dbReference type="ARBA" id="ARBA00004651"/>
    </source>
</evidence>
<dbReference type="InterPro" id="IPR002048">
    <property type="entry name" value="EF_hand_dom"/>
</dbReference>
<dbReference type="InterPro" id="IPR011992">
    <property type="entry name" value="EF-hand-dom_pair"/>
</dbReference>
<keyword evidence="6 7" id="KW-0472">Membrane</keyword>
<feature type="transmembrane region" description="Helical" evidence="7">
    <location>
        <begin position="507"/>
        <end position="536"/>
    </location>
</feature>
<dbReference type="GO" id="GO:0005886">
    <property type="term" value="C:plasma membrane"/>
    <property type="evidence" value="ECO:0007669"/>
    <property type="project" value="UniProtKB-SubCell"/>
</dbReference>
<dbReference type="SUPFAM" id="SSF47473">
    <property type="entry name" value="EF-hand"/>
    <property type="match status" value="1"/>
</dbReference>
<evidence type="ECO:0000256" key="3">
    <source>
        <dbReference type="ARBA" id="ARBA00022692"/>
    </source>
</evidence>
<dbReference type="eggNOG" id="ENOG502QVQB">
    <property type="taxonomic scope" value="Eukaryota"/>
</dbReference>
<organism evidence="9 10">
    <name type="scientific">Saprolegnia diclina (strain VS20)</name>
    <dbReference type="NCBI Taxonomy" id="1156394"/>
    <lineage>
        <taxon>Eukaryota</taxon>
        <taxon>Sar</taxon>
        <taxon>Stramenopiles</taxon>
        <taxon>Oomycota</taxon>
        <taxon>Saprolegniomycetes</taxon>
        <taxon>Saprolegniales</taxon>
        <taxon>Saprolegniaceae</taxon>
        <taxon>Saprolegnia</taxon>
    </lineage>
</organism>
<dbReference type="OMA" id="ISHHVHA"/>
<feature type="transmembrane region" description="Helical" evidence="7">
    <location>
        <begin position="74"/>
        <end position="95"/>
    </location>
</feature>
<feature type="transmembrane region" description="Helical" evidence="7">
    <location>
        <begin position="43"/>
        <end position="62"/>
    </location>
</feature>
<dbReference type="AlphaFoldDB" id="T0R6W0"/>
<feature type="transmembrane region" description="Helical" evidence="7">
    <location>
        <begin position="640"/>
        <end position="663"/>
    </location>
</feature>
<evidence type="ECO:0000256" key="5">
    <source>
        <dbReference type="ARBA" id="ARBA00022989"/>
    </source>
</evidence>
<evidence type="ECO:0000256" key="4">
    <source>
        <dbReference type="ARBA" id="ARBA00022837"/>
    </source>
</evidence>
<evidence type="ECO:0000256" key="2">
    <source>
        <dbReference type="ARBA" id="ARBA00022475"/>
    </source>
</evidence>
<protein>
    <recommendedName>
        <fullName evidence="8">EF-hand domain-containing protein</fullName>
    </recommendedName>
</protein>
<dbReference type="STRING" id="1156394.T0R6W0"/>
<feature type="transmembrane region" description="Helical" evidence="7">
    <location>
        <begin position="577"/>
        <end position="596"/>
    </location>
</feature>
<feature type="transmembrane region" description="Helical" evidence="7">
    <location>
        <begin position="603"/>
        <end position="620"/>
    </location>
</feature>
<keyword evidence="4" id="KW-0106">Calcium</keyword>
<keyword evidence="10" id="KW-1185">Reference proteome</keyword>
<dbReference type="VEuPathDB" id="FungiDB:SDRG_14377"/>
<keyword evidence="5 7" id="KW-1133">Transmembrane helix</keyword>
<dbReference type="GeneID" id="19955104"/>
<dbReference type="InParanoid" id="T0R6W0"/>
<feature type="transmembrane region" description="Helical" evidence="7">
    <location>
        <begin position="548"/>
        <end position="571"/>
    </location>
</feature>
<feature type="transmembrane region" description="Helical" evidence="7">
    <location>
        <begin position="164"/>
        <end position="182"/>
    </location>
</feature>
<accession>T0R6W0</accession>
<dbReference type="PROSITE" id="PS00018">
    <property type="entry name" value="EF_HAND_1"/>
    <property type="match status" value="1"/>
</dbReference>
<dbReference type="PANTHER" id="PTHR30509">
    <property type="entry name" value="P-HYDROXYBENZOIC ACID EFFLUX PUMP SUBUNIT-RELATED"/>
    <property type="match status" value="1"/>
</dbReference>